<dbReference type="RefSeq" id="WP_341837071.1">
    <property type="nucleotide sequence ID" value="NZ_CP149822.1"/>
</dbReference>
<protein>
    <recommendedName>
        <fullName evidence="3">DUF5007 domain-containing protein</fullName>
    </recommendedName>
</protein>
<keyword evidence="2" id="KW-1185">Reference proteome</keyword>
<gene>
    <name evidence="1" type="ORF">WJU16_04195</name>
</gene>
<dbReference type="Proteomes" id="UP001485459">
    <property type="component" value="Chromosome"/>
</dbReference>
<evidence type="ECO:0000313" key="1">
    <source>
        <dbReference type="EMBL" id="WZN42236.1"/>
    </source>
</evidence>
<sequence>MKSFKTQYILAGLFAASLMSACKKDEIGYMSDNLYYELNPVVIPKGWEYRGIGVNPDGSTRPLNFKLVHVYDKATGKNMDELFLKRYPMVTWKAALNFTLDSTKEKILSKMQMVDAYPVNIEPTSGQIYTNYTTDNLPAGHYVFDLEISNIKRTKLYPKFGEFILKDTVAFQDLKAMNGAYSNPLMKQGQESVTKGQGAESYSIDIKREVSDEFNITLYFLDKHGNPFNPKRGEVLKRPNGNTFLQTFETYTVKPDLFDDKLMYPVFQSPFPFISAGNGFNVYYRIAADACIYDDPTYNGYHSNPRFIQRFWKRGKYTVTIQLKNVTRKPL</sequence>
<evidence type="ECO:0000313" key="2">
    <source>
        <dbReference type="Proteomes" id="UP001485459"/>
    </source>
</evidence>
<accession>A0ABZ2YTK0</accession>
<organism evidence="1 2">
    <name type="scientific">Chitinophaga pollutisoli</name>
    <dbReference type="NCBI Taxonomy" id="3133966"/>
    <lineage>
        <taxon>Bacteria</taxon>
        <taxon>Pseudomonadati</taxon>
        <taxon>Bacteroidota</taxon>
        <taxon>Chitinophagia</taxon>
        <taxon>Chitinophagales</taxon>
        <taxon>Chitinophagaceae</taxon>
        <taxon>Chitinophaga</taxon>
    </lineage>
</organism>
<proteinExistence type="predicted"/>
<dbReference type="EMBL" id="CP149822">
    <property type="protein sequence ID" value="WZN42236.1"/>
    <property type="molecule type" value="Genomic_DNA"/>
</dbReference>
<evidence type="ECO:0008006" key="3">
    <source>
        <dbReference type="Google" id="ProtNLM"/>
    </source>
</evidence>
<dbReference type="PROSITE" id="PS51257">
    <property type="entry name" value="PROKAR_LIPOPROTEIN"/>
    <property type="match status" value="1"/>
</dbReference>
<reference evidence="2" key="1">
    <citation type="submission" date="2024-03" db="EMBL/GenBank/DDBJ databases">
        <title>Chitinophaga horti sp. nov., isolated from garden soil.</title>
        <authorList>
            <person name="Lee D.S."/>
            <person name="Han D.M."/>
            <person name="Baek J.H."/>
            <person name="Choi D.G."/>
            <person name="Jeon J.H."/>
            <person name="Jeon C.O."/>
        </authorList>
    </citation>
    <scope>NUCLEOTIDE SEQUENCE [LARGE SCALE GENOMIC DNA]</scope>
    <source>
        <strain evidence="2">GPA1</strain>
    </source>
</reference>
<name>A0ABZ2YTK0_9BACT</name>